<evidence type="ECO:0000256" key="6">
    <source>
        <dbReference type="SAM" id="MobiDB-lite"/>
    </source>
</evidence>
<dbReference type="Proteomes" id="UP000051952">
    <property type="component" value="Unassembled WGS sequence"/>
</dbReference>
<keyword evidence="9" id="KW-1185">Reference proteome</keyword>
<dbReference type="Gene3D" id="1.10.510.10">
    <property type="entry name" value="Transferase(Phosphotransferase) domain 1"/>
    <property type="match status" value="1"/>
</dbReference>
<dbReference type="InterPro" id="IPR050538">
    <property type="entry name" value="MAP_kinase_kinase_kinase"/>
</dbReference>
<feature type="domain" description="Protein kinase" evidence="7">
    <location>
        <begin position="512"/>
        <end position="776"/>
    </location>
</feature>
<dbReference type="InterPro" id="IPR008271">
    <property type="entry name" value="Ser/Thr_kinase_AS"/>
</dbReference>
<evidence type="ECO:0000313" key="9">
    <source>
        <dbReference type="Proteomes" id="UP000051952"/>
    </source>
</evidence>
<protein>
    <submittedName>
        <fullName evidence="8">Protein kinase, putative</fullName>
    </submittedName>
</protein>
<dbReference type="CDD" id="cd06606">
    <property type="entry name" value="STKc_MAPKKK"/>
    <property type="match status" value="1"/>
</dbReference>
<dbReference type="SMART" id="SM00220">
    <property type="entry name" value="S_TKc"/>
    <property type="match status" value="1"/>
</dbReference>
<dbReference type="VEuPathDB" id="TriTrypDB:BSAL_40035"/>
<dbReference type="PANTHER" id="PTHR48016:SF56">
    <property type="entry name" value="MAPKK KINASE"/>
    <property type="match status" value="1"/>
</dbReference>
<evidence type="ECO:0000256" key="1">
    <source>
        <dbReference type="ARBA" id="ARBA00022679"/>
    </source>
</evidence>
<dbReference type="PROSITE" id="PS00107">
    <property type="entry name" value="PROTEIN_KINASE_ATP"/>
    <property type="match status" value="1"/>
</dbReference>
<proteinExistence type="predicted"/>
<accession>A0A0S4JRS3</accession>
<evidence type="ECO:0000313" key="8">
    <source>
        <dbReference type="EMBL" id="CUG92961.1"/>
    </source>
</evidence>
<sequence>MVPQLAVTALEKCTHTVGSEPPPHQLIQVLVNVSRRQHDQTTVADSVKGQNTWLVAQLQKRLQTAPEEHVIAKVMMVTHDLLAFGAPEFAHALAPVAESYFDPDSLIAHVPHRTAMYDHTTRFFISYVHSLLQFQLRHRCEQNLLDPETTDGLLKVPEDENVAFWTPHMRDLVLSCLTLAKFVLAANVSSPPTDMYCFVFAEIVKRYIGATRQLYRVSTGAIHNKMQESRLSTAHRTSLDEVKRNQDCIREYMKLTERLNEFYDALRALPASALTTTTTMTSSSVEEIASFSASSSMTTFNVSTFLNCGIIPEKLTPFPTDSVESGMRTQLERLEELEKSLDTLENVLSNSSAVSSAASRPSHHDNNRNQLTNSEQSRINVHTPPSAARTSTEGEESGALSSLNMSSAILINEIQNVEAAHEQQQQHGRTENDAMMIATSPVISHRLTNDDGSVPTTFQTSSLMFTGAGHSANKEKLGDHARGDNSESKSSMLTHQFLVSDAQMQQLASRFRVLDQVLGKGGFGVVYKAWDEEEGKHVACKEVKLIADNKAALQELYQEYSVLATLKHANIVKVLGFVVHQGHGRIFMEWVPSGSVQSVLQETKKGLREPIVRRYVREALQGLAYLHSRGIVHRDVKPGNMLLNGDGSVKLTDFGTSRTHDGAGNTMQTGTVVGTVPYLAPECVRGTYSAASDVWAMGCTALHMITGKAPWANEARDNIGLIFILGNLSQQKRTQLPKLVQEQEMSEGLRSFITSAMTLDRHQRPTADMLLRDAFVMGEM</sequence>
<dbReference type="Pfam" id="PF00069">
    <property type="entry name" value="Pkinase"/>
    <property type="match status" value="1"/>
</dbReference>
<organism evidence="8 9">
    <name type="scientific">Bodo saltans</name>
    <name type="common">Flagellated protozoan</name>
    <dbReference type="NCBI Taxonomy" id="75058"/>
    <lineage>
        <taxon>Eukaryota</taxon>
        <taxon>Discoba</taxon>
        <taxon>Euglenozoa</taxon>
        <taxon>Kinetoplastea</taxon>
        <taxon>Metakinetoplastina</taxon>
        <taxon>Eubodonida</taxon>
        <taxon>Bodonidae</taxon>
        <taxon>Bodo</taxon>
    </lineage>
</organism>
<name>A0A0S4JRS3_BODSA</name>
<evidence type="ECO:0000256" key="2">
    <source>
        <dbReference type="ARBA" id="ARBA00022741"/>
    </source>
</evidence>
<reference evidence="9" key="1">
    <citation type="submission" date="2015-09" db="EMBL/GenBank/DDBJ databases">
        <authorList>
            <consortium name="Pathogen Informatics"/>
        </authorList>
    </citation>
    <scope>NUCLEOTIDE SEQUENCE [LARGE SCALE GENOMIC DNA]</scope>
    <source>
        <strain evidence="9">Lake Konstanz</strain>
    </source>
</reference>
<dbReference type="InterPro" id="IPR017441">
    <property type="entry name" value="Protein_kinase_ATP_BS"/>
</dbReference>
<dbReference type="PROSITE" id="PS00108">
    <property type="entry name" value="PROTEIN_KINASE_ST"/>
    <property type="match status" value="1"/>
</dbReference>
<dbReference type="EMBL" id="CYKH01002098">
    <property type="protein sequence ID" value="CUG92961.1"/>
    <property type="molecule type" value="Genomic_DNA"/>
</dbReference>
<dbReference type="PANTHER" id="PTHR48016">
    <property type="entry name" value="MAP KINASE KINASE KINASE SSK2-RELATED-RELATED"/>
    <property type="match status" value="1"/>
</dbReference>
<dbReference type="GO" id="GO:0004672">
    <property type="term" value="F:protein kinase activity"/>
    <property type="evidence" value="ECO:0007669"/>
    <property type="project" value="InterPro"/>
</dbReference>
<evidence type="ECO:0000256" key="4">
    <source>
        <dbReference type="ARBA" id="ARBA00022840"/>
    </source>
</evidence>
<keyword evidence="2 5" id="KW-0547">Nucleotide-binding</keyword>
<gene>
    <name evidence="8" type="ORF">BSAL_40035</name>
</gene>
<feature type="region of interest" description="Disordered" evidence="6">
    <location>
        <begin position="352"/>
        <end position="400"/>
    </location>
</feature>
<dbReference type="InterPro" id="IPR011009">
    <property type="entry name" value="Kinase-like_dom_sf"/>
</dbReference>
<dbReference type="PROSITE" id="PS50011">
    <property type="entry name" value="PROTEIN_KINASE_DOM"/>
    <property type="match status" value="1"/>
</dbReference>
<feature type="binding site" evidence="5">
    <location>
        <position position="541"/>
    </location>
    <ligand>
        <name>ATP</name>
        <dbReference type="ChEBI" id="CHEBI:30616"/>
    </ligand>
</feature>
<dbReference type="AlphaFoldDB" id="A0A0S4JRS3"/>
<evidence type="ECO:0000259" key="7">
    <source>
        <dbReference type="PROSITE" id="PS50011"/>
    </source>
</evidence>
<evidence type="ECO:0000256" key="3">
    <source>
        <dbReference type="ARBA" id="ARBA00022777"/>
    </source>
</evidence>
<feature type="compositionally biased region" description="Polar residues" evidence="6">
    <location>
        <begin position="368"/>
        <end position="380"/>
    </location>
</feature>
<keyword evidence="3 8" id="KW-0418">Kinase</keyword>
<dbReference type="GO" id="GO:0005524">
    <property type="term" value="F:ATP binding"/>
    <property type="evidence" value="ECO:0007669"/>
    <property type="project" value="UniProtKB-UniRule"/>
</dbReference>
<dbReference type="OrthoDB" id="272800at2759"/>
<dbReference type="SUPFAM" id="SSF56112">
    <property type="entry name" value="Protein kinase-like (PK-like)"/>
    <property type="match status" value="1"/>
</dbReference>
<keyword evidence="1" id="KW-0808">Transferase</keyword>
<keyword evidence="4 5" id="KW-0067">ATP-binding</keyword>
<evidence type="ECO:0000256" key="5">
    <source>
        <dbReference type="PROSITE-ProRule" id="PRU10141"/>
    </source>
</evidence>
<dbReference type="InterPro" id="IPR000719">
    <property type="entry name" value="Prot_kinase_dom"/>
</dbReference>